<dbReference type="SUPFAM" id="SSF161070">
    <property type="entry name" value="SNF-like"/>
    <property type="match status" value="1"/>
</dbReference>
<evidence type="ECO:0000313" key="9">
    <source>
        <dbReference type="EMBL" id="KAB0339178.1"/>
    </source>
</evidence>
<evidence type="ECO:0000256" key="7">
    <source>
        <dbReference type="SAM" id="MobiDB-lite"/>
    </source>
</evidence>
<dbReference type="PANTHER" id="PTHR11616">
    <property type="entry name" value="SODIUM/CHLORIDE DEPENDENT TRANSPORTER"/>
    <property type="match status" value="1"/>
</dbReference>
<feature type="transmembrane region" description="Helical" evidence="8">
    <location>
        <begin position="79"/>
        <end position="106"/>
    </location>
</feature>
<dbReference type="PROSITE" id="PS00754">
    <property type="entry name" value="NA_NEUROTRAN_SYMP_2"/>
    <property type="match status" value="1"/>
</dbReference>
<dbReference type="GO" id="GO:0006865">
    <property type="term" value="P:amino acid transport"/>
    <property type="evidence" value="ECO:0007669"/>
    <property type="project" value="TreeGrafter"/>
</dbReference>
<organism evidence="9 10">
    <name type="scientific">Muntiacus muntjak</name>
    <name type="common">Barking deer</name>
    <name type="synonym">Indian muntjac</name>
    <dbReference type="NCBI Taxonomy" id="9888"/>
    <lineage>
        <taxon>Eukaryota</taxon>
        <taxon>Metazoa</taxon>
        <taxon>Chordata</taxon>
        <taxon>Craniata</taxon>
        <taxon>Vertebrata</taxon>
        <taxon>Euteleostomi</taxon>
        <taxon>Mammalia</taxon>
        <taxon>Eutheria</taxon>
        <taxon>Laurasiatheria</taxon>
        <taxon>Artiodactyla</taxon>
        <taxon>Ruminantia</taxon>
        <taxon>Pecora</taxon>
        <taxon>Cervidae</taxon>
        <taxon>Muntiacinae</taxon>
        <taxon>Muntiacus</taxon>
    </lineage>
</organism>
<dbReference type="InterPro" id="IPR037272">
    <property type="entry name" value="SNS_sf"/>
</dbReference>
<name>A0A5N3UR74_MUNMU</name>
<feature type="transmembrane region" description="Helical" evidence="8">
    <location>
        <begin position="200"/>
        <end position="220"/>
    </location>
</feature>
<dbReference type="AlphaFoldDB" id="A0A5N3UR74"/>
<evidence type="ECO:0008006" key="11">
    <source>
        <dbReference type="Google" id="ProtNLM"/>
    </source>
</evidence>
<dbReference type="InterPro" id="IPR000175">
    <property type="entry name" value="Na/ntran_symport"/>
</dbReference>
<feature type="compositionally biased region" description="Low complexity" evidence="7">
    <location>
        <begin position="246"/>
        <end position="257"/>
    </location>
</feature>
<dbReference type="GO" id="GO:0005886">
    <property type="term" value="C:plasma membrane"/>
    <property type="evidence" value="ECO:0007669"/>
    <property type="project" value="TreeGrafter"/>
</dbReference>
<evidence type="ECO:0000256" key="1">
    <source>
        <dbReference type="ARBA" id="ARBA00004141"/>
    </source>
</evidence>
<protein>
    <recommendedName>
        <fullName evidence="11">Sodium-dependent dopamine transporter</fullName>
    </recommendedName>
</protein>
<dbReference type="PROSITE" id="PS50267">
    <property type="entry name" value="NA_NEUROTRAN_SYMP_3"/>
    <property type="match status" value="1"/>
</dbReference>
<dbReference type="Pfam" id="PF00209">
    <property type="entry name" value="SNF"/>
    <property type="match status" value="1"/>
</dbReference>
<comment type="subcellular location">
    <subcellularLocation>
        <location evidence="1">Membrane</location>
        <topology evidence="1">Multi-pass membrane protein</topology>
    </subcellularLocation>
</comment>
<feature type="disulfide bond" evidence="6">
    <location>
        <begin position="118"/>
        <end position="127"/>
    </location>
</feature>
<reference evidence="9 10" key="1">
    <citation type="submission" date="2019-06" db="EMBL/GenBank/DDBJ databases">
        <title>Discovery of a novel chromosome fission-fusion reversal in muntjac.</title>
        <authorList>
            <person name="Mudd A.B."/>
            <person name="Bredeson J.V."/>
            <person name="Baum R."/>
            <person name="Hockemeyer D."/>
            <person name="Rokhsar D.S."/>
        </authorList>
    </citation>
    <scope>NUCLEOTIDE SEQUENCE [LARGE SCALE GENOMIC DNA]</scope>
    <source>
        <strain evidence="9">UTSW_UCB_Mm</strain>
        <tissue evidence="9">Fibroblast cell line</tissue>
    </source>
</reference>
<feature type="non-terminal residue" evidence="9">
    <location>
        <position position="503"/>
    </location>
</feature>
<dbReference type="PRINTS" id="PR00176">
    <property type="entry name" value="NANEUSMPORT"/>
</dbReference>
<dbReference type="EMBL" id="VCEA01002263">
    <property type="protein sequence ID" value="KAB0339178.1"/>
    <property type="molecule type" value="Genomic_DNA"/>
</dbReference>
<evidence type="ECO:0000256" key="6">
    <source>
        <dbReference type="PIRSR" id="PIRSR600175-2"/>
    </source>
</evidence>
<evidence type="ECO:0000256" key="3">
    <source>
        <dbReference type="ARBA" id="ARBA00022692"/>
    </source>
</evidence>
<evidence type="ECO:0000256" key="8">
    <source>
        <dbReference type="SAM" id="Phobius"/>
    </source>
</evidence>
<feature type="compositionally biased region" description="Basic and acidic residues" evidence="7">
    <location>
        <begin position="290"/>
        <end position="309"/>
    </location>
</feature>
<keyword evidence="3 8" id="KW-0812">Transmembrane</keyword>
<evidence type="ECO:0000256" key="2">
    <source>
        <dbReference type="ARBA" id="ARBA00022448"/>
    </source>
</evidence>
<keyword evidence="6" id="KW-1015">Disulfide bond</keyword>
<accession>A0A5N3UR74</accession>
<keyword evidence="10" id="KW-1185">Reference proteome</keyword>
<feature type="region of interest" description="Disordered" evidence="7">
    <location>
        <begin position="246"/>
        <end position="321"/>
    </location>
</feature>
<evidence type="ECO:0000256" key="5">
    <source>
        <dbReference type="ARBA" id="ARBA00023136"/>
    </source>
</evidence>
<feature type="transmembrane region" description="Helical" evidence="8">
    <location>
        <begin position="173"/>
        <end position="191"/>
    </location>
</feature>
<dbReference type="GO" id="GO:0035725">
    <property type="term" value="P:sodium ion transmembrane transport"/>
    <property type="evidence" value="ECO:0007669"/>
    <property type="project" value="TreeGrafter"/>
</dbReference>
<dbReference type="PANTHER" id="PTHR11616:SF38">
    <property type="entry name" value="SODIUM-DEPENDENT DOPAMINE TRANSPORTER"/>
    <property type="match status" value="1"/>
</dbReference>
<proteinExistence type="predicted"/>
<keyword evidence="2" id="KW-0813">Transport</keyword>
<evidence type="ECO:0000256" key="4">
    <source>
        <dbReference type="ARBA" id="ARBA00022989"/>
    </source>
</evidence>
<dbReference type="Proteomes" id="UP000326458">
    <property type="component" value="Unassembled WGS sequence"/>
</dbReference>
<keyword evidence="5 8" id="KW-0472">Membrane</keyword>
<evidence type="ECO:0000313" key="10">
    <source>
        <dbReference type="Proteomes" id="UP000326458"/>
    </source>
</evidence>
<comment type="caution">
    <text evidence="9">The sequence shown here is derived from an EMBL/GenBank/DDBJ whole genome shotgun (WGS) entry which is preliminary data.</text>
</comment>
<gene>
    <name evidence="9" type="ORF">FD754_024081</name>
</gene>
<sequence length="503" mass="53880">MLGKIEGRRRGRQRWLDAITDSMDMNLSKLWEMVKDRGTWHAQPRGKVAPGSPVCLQATSGTGVSLDGHAGLVGLGWCVGYTVILISLYIGFFYNVIIAWALHYLFSSFTTELPWTHCNHTWNSPRCSDARAPNTSSGPNDTLRTTPAAEYFERGVLHLHESQGIDDLGPPRWQLTSCLVLVIVLLYFSLWKGVKTSGKVVWITATMPYVVLFALLLRGVTLPGAVDGIRAYLSVDFHRLCEASVSAPSAHGPSSGAGRAGRGSMGWRAVGNGSKVEEGAVGKAVSPQEPRGRGDAEWRPDTEEQREEGALATGPQAHRGGQPLSAIHLQLLSRPAGQLPAGPRVGCGQDPGWVLGLGDFGNSPQDPPIPIFHAAGLADPRGRVSASEIAPRSSIDHTASFVTCVNRLMSPLPRPAPGRSPLLLRPSQVYSLRGHLLTDSDAKFKYDCSSEPVALRAQPLTPPLPRLAVPHGDLSTRGQLTLLRLPSGASPCGATHPAPSPHG</sequence>
<keyword evidence="4 8" id="KW-1133">Transmembrane helix</keyword>